<reference evidence="6 7" key="1">
    <citation type="submission" date="2018-06" db="EMBL/GenBank/DDBJ databases">
        <authorList>
            <consortium name="Pathogen Informatics"/>
            <person name="Doyle S."/>
        </authorList>
    </citation>
    <scope>NUCLEOTIDE SEQUENCE [LARGE SCALE GENOMIC DNA]</scope>
    <source>
        <strain evidence="6 7">NCTC11938</strain>
    </source>
</reference>
<feature type="domain" description="Molybdopterin dinucleotide-binding" evidence="5">
    <location>
        <begin position="9"/>
        <end position="63"/>
    </location>
</feature>
<evidence type="ECO:0000256" key="4">
    <source>
        <dbReference type="ARBA" id="ARBA00023002"/>
    </source>
</evidence>
<dbReference type="EMBL" id="UGTS01000006">
    <property type="protein sequence ID" value="SUC40793.1"/>
    <property type="molecule type" value="Genomic_DNA"/>
</dbReference>
<dbReference type="GO" id="GO:0043546">
    <property type="term" value="F:molybdopterin cofactor binding"/>
    <property type="evidence" value="ECO:0007669"/>
    <property type="project" value="InterPro"/>
</dbReference>
<dbReference type="SUPFAM" id="SSF50692">
    <property type="entry name" value="ADC-like"/>
    <property type="match status" value="1"/>
</dbReference>
<evidence type="ECO:0000313" key="7">
    <source>
        <dbReference type="Proteomes" id="UP000254191"/>
    </source>
</evidence>
<dbReference type="InterPro" id="IPR006655">
    <property type="entry name" value="Mopterin_OxRdtase_prok_CS"/>
</dbReference>
<accession>A0A379GJP4</accession>
<dbReference type="InterPro" id="IPR009010">
    <property type="entry name" value="Asp_de-COase-like_dom_sf"/>
</dbReference>
<comment type="cofactor">
    <cofactor evidence="1">
        <name>Mo-bis(molybdopterin guanine dinucleotide)</name>
        <dbReference type="ChEBI" id="CHEBI:60539"/>
    </cofactor>
</comment>
<dbReference type="EC" id="1.8.5.3" evidence="6"/>
<keyword evidence="3" id="KW-0479">Metal-binding</keyword>
<evidence type="ECO:0000256" key="1">
    <source>
        <dbReference type="ARBA" id="ARBA00001942"/>
    </source>
</evidence>
<evidence type="ECO:0000313" key="6">
    <source>
        <dbReference type="EMBL" id="SUC40793.1"/>
    </source>
</evidence>
<dbReference type="Gene3D" id="2.40.40.20">
    <property type="match status" value="1"/>
</dbReference>
<dbReference type="Pfam" id="PF01568">
    <property type="entry name" value="Molydop_binding"/>
    <property type="match status" value="1"/>
</dbReference>
<organism evidence="6 7">
    <name type="scientific">Proteus mirabilis</name>
    <dbReference type="NCBI Taxonomy" id="584"/>
    <lineage>
        <taxon>Bacteria</taxon>
        <taxon>Pseudomonadati</taxon>
        <taxon>Pseudomonadota</taxon>
        <taxon>Gammaproteobacteria</taxon>
        <taxon>Enterobacterales</taxon>
        <taxon>Morganellaceae</taxon>
        <taxon>Proteus</taxon>
    </lineage>
</organism>
<keyword evidence="4 6" id="KW-0560">Oxidoreductase</keyword>
<name>A0A379GJP4_PROMI</name>
<dbReference type="GO" id="GO:0016491">
    <property type="term" value="F:oxidoreductase activity"/>
    <property type="evidence" value="ECO:0007669"/>
    <property type="project" value="UniProtKB-KW"/>
</dbReference>
<protein>
    <submittedName>
        <fullName evidence="6">Dimethyl sulfoxide reductase chain A</fullName>
        <ecNumber evidence="6">1.8.5.3</ecNumber>
    </submittedName>
</protein>
<gene>
    <name evidence="6" type="primary">dmsA_8</name>
    <name evidence="6" type="ORF">NCTC11938_05095</name>
</gene>
<dbReference type="PANTHER" id="PTHR43742:SF3">
    <property type="entry name" value="DIMETHYL SULFOXIDE REDUCTASE DMSA"/>
    <property type="match status" value="1"/>
</dbReference>
<sequence length="66" mass="7472">MLTLGYKRYNAKEMWINPIDAQNRGIKNGDMVRIYNDRGITQIPALVTERIIPGVVGLQAGAWWSP</sequence>
<dbReference type="PANTHER" id="PTHR43742">
    <property type="entry name" value="TRIMETHYLAMINE-N-OXIDE REDUCTASE"/>
    <property type="match status" value="1"/>
</dbReference>
<evidence type="ECO:0000256" key="2">
    <source>
        <dbReference type="ARBA" id="ARBA00022505"/>
    </source>
</evidence>
<dbReference type="InterPro" id="IPR006657">
    <property type="entry name" value="MoPterin_dinucl-bd_dom"/>
</dbReference>
<dbReference type="InterPro" id="IPR050612">
    <property type="entry name" value="Prok_Mopterin_Oxidored"/>
</dbReference>
<dbReference type="GO" id="GO:0030151">
    <property type="term" value="F:molybdenum ion binding"/>
    <property type="evidence" value="ECO:0007669"/>
    <property type="project" value="TreeGrafter"/>
</dbReference>
<dbReference type="GO" id="GO:0009055">
    <property type="term" value="F:electron transfer activity"/>
    <property type="evidence" value="ECO:0007669"/>
    <property type="project" value="TreeGrafter"/>
</dbReference>
<evidence type="ECO:0000259" key="5">
    <source>
        <dbReference type="Pfam" id="PF01568"/>
    </source>
</evidence>
<dbReference type="Proteomes" id="UP000254191">
    <property type="component" value="Unassembled WGS sequence"/>
</dbReference>
<dbReference type="GO" id="GO:0009061">
    <property type="term" value="P:anaerobic respiration"/>
    <property type="evidence" value="ECO:0007669"/>
    <property type="project" value="TreeGrafter"/>
</dbReference>
<dbReference type="GO" id="GO:0030288">
    <property type="term" value="C:outer membrane-bounded periplasmic space"/>
    <property type="evidence" value="ECO:0007669"/>
    <property type="project" value="TreeGrafter"/>
</dbReference>
<dbReference type="AlphaFoldDB" id="A0A379GJP4"/>
<dbReference type="PROSITE" id="PS00932">
    <property type="entry name" value="MOLYBDOPTERIN_PROK_3"/>
    <property type="match status" value="1"/>
</dbReference>
<evidence type="ECO:0000256" key="3">
    <source>
        <dbReference type="ARBA" id="ARBA00022723"/>
    </source>
</evidence>
<proteinExistence type="predicted"/>
<keyword evidence="2" id="KW-0500">Molybdenum</keyword>